<feature type="binding site" evidence="11">
    <location>
        <position position="134"/>
    </location>
    <ligand>
        <name>GTP</name>
        <dbReference type="ChEBI" id="CHEBI:37565"/>
    </ligand>
</feature>
<evidence type="ECO:0000256" key="4">
    <source>
        <dbReference type="ARBA" id="ARBA00022723"/>
    </source>
</evidence>
<comment type="similarity">
    <text evidence="2">In the N-terminal section; belongs to the DHBP synthase family.</text>
</comment>
<dbReference type="InterPro" id="IPR036144">
    <property type="entry name" value="RibA-like_sf"/>
</dbReference>
<dbReference type="InterPro" id="IPR000926">
    <property type="entry name" value="RibA"/>
</dbReference>
<keyword evidence="3 11" id="KW-0686">Riboflavin biosynthesis</keyword>
<dbReference type="InterPro" id="IPR032677">
    <property type="entry name" value="GTP_cyclohydro_II"/>
</dbReference>
<gene>
    <name evidence="11" type="primary">ribA</name>
    <name evidence="13" type="ORF">IAG44_03720</name>
</gene>
<evidence type="ECO:0000256" key="2">
    <source>
        <dbReference type="ARBA" id="ARBA00005520"/>
    </source>
</evidence>
<keyword evidence="6 11" id="KW-0378">Hydrolase</keyword>
<keyword evidence="8 11" id="KW-0342">GTP-binding</keyword>
<dbReference type="AlphaFoldDB" id="A0A7H0I794"/>
<keyword evidence="14" id="KW-1185">Reference proteome</keyword>
<feature type="binding site" evidence="11">
    <location>
        <position position="88"/>
    </location>
    <ligand>
        <name>Zn(2+)</name>
        <dbReference type="ChEBI" id="CHEBI:29105"/>
        <note>catalytic</note>
    </ligand>
</feature>
<comment type="cofactor">
    <cofactor evidence="11">
        <name>Zn(2+)</name>
        <dbReference type="ChEBI" id="CHEBI:29105"/>
    </cofactor>
    <text evidence="11">Binds 1 zinc ion per subunit.</text>
</comment>
<dbReference type="PANTHER" id="PTHR21327">
    <property type="entry name" value="GTP CYCLOHYDROLASE II-RELATED"/>
    <property type="match status" value="1"/>
</dbReference>
<evidence type="ECO:0000256" key="3">
    <source>
        <dbReference type="ARBA" id="ARBA00022619"/>
    </source>
</evidence>
<dbReference type="UniPathway" id="UPA00275">
    <property type="reaction ID" value="UER00400"/>
</dbReference>
<dbReference type="SUPFAM" id="SSF142695">
    <property type="entry name" value="RibA-like"/>
    <property type="match status" value="1"/>
</dbReference>
<dbReference type="CDD" id="cd00641">
    <property type="entry name" value="GTP_cyclohydro2"/>
    <property type="match status" value="1"/>
</dbReference>
<evidence type="ECO:0000256" key="8">
    <source>
        <dbReference type="ARBA" id="ARBA00023134"/>
    </source>
</evidence>
<protein>
    <recommendedName>
        <fullName evidence="11">GTP cyclohydrolase-2</fullName>
        <ecNumber evidence="11">3.5.4.25</ecNumber>
    </recommendedName>
    <alternativeName>
        <fullName evidence="11">GTP cyclohydrolase II</fullName>
    </alternativeName>
</protein>
<evidence type="ECO:0000256" key="5">
    <source>
        <dbReference type="ARBA" id="ARBA00022741"/>
    </source>
</evidence>
<evidence type="ECO:0000259" key="12">
    <source>
        <dbReference type="Pfam" id="PF00925"/>
    </source>
</evidence>
<evidence type="ECO:0000256" key="6">
    <source>
        <dbReference type="ARBA" id="ARBA00022801"/>
    </source>
</evidence>
<organism evidence="13 14">
    <name type="scientific">Streptomyces roseirectus</name>
    <dbReference type="NCBI Taxonomy" id="2768066"/>
    <lineage>
        <taxon>Bacteria</taxon>
        <taxon>Bacillati</taxon>
        <taxon>Actinomycetota</taxon>
        <taxon>Actinomycetes</taxon>
        <taxon>Kitasatosporales</taxon>
        <taxon>Streptomycetaceae</taxon>
        <taxon>Streptomyces</taxon>
    </lineage>
</organism>
<feature type="binding site" evidence="11">
    <location>
        <begin position="70"/>
        <end position="74"/>
    </location>
    <ligand>
        <name>GTP</name>
        <dbReference type="ChEBI" id="CHEBI:37565"/>
    </ligand>
</feature>
<dbReference type="EMBL" id="CP060828">
    <property type="protein sequence ID" value="QNP68660.1"/>
    <property type="molecule type" value="Genomic_DNA"/>
</dbReference>
<evidence type="ECO:0000256" key="9">
    <source>
        <dbReference type="ARBA" id="ARBA00043932"/>
    </source>
</evidence>
<keyword evidence="4 11" id="KW-0479">Metal-binding</keyword>
<comment type="pathway">
    <text evidence="1 11">Cofactor biosynthesis; riboflavin biosynthesis; 5-amino-6-(D-ribitylamino)uracil from GTP: step 1/4.</text>
</comment>
<dbReference type="EC" id="3.5.4.25" evidence="11"/>
<accession>A0A7H0I794</accession>
<proteinExistence type="inferred from homology"/>
<dbReference type="GO" id="GO:0003935">
    <property type="term" value="F:GTP cyclohydrolase II activity"/>
    <property type="evidence" value="ECO:0007669"/>
    <property type="project" value="UniProtKB-UniRule"/>
</dbReference>
<dbReference type="HAMAP" id="MF_00179">
    <property type="entry name" value="RibA"/>
    <property type="match status" value="1"/>
</dbReference>
<dbReference type="Pfam" id="PF00925">
    <property type="entry name" value="GTP_cyclohydro2"/>
    <property type="match status" value="1"/>
</dbReference>
<dbReference type="Gene3D" id="3.40.50.10990">
    <property type="entry name" value="GTP cyclohydrolase II"/>
    <property type="match status" value="1"/>
</dbReference>
<evidence type="ECO:0000256" key="10">
    <source>
        <dbReference type="ARBA" id="ARBA00049295"/>
    </source>
</evidence>
<dbReference type="GO" id="GO:0005829">
    <property type="term" value="C:cytosol"/>
    <property type="evidence" value="ECO:0007669"/>
    <property type="project" value="TreeGrafter"/>
</dbReference>
<dbReference type="PANTHER" id="PTHR21327:SF18">
    <property type="entry name" value="3,4-DIHYDROXY-2-BUTANONE 4-PHOSPHATE SYNTHASE"/>
    <property type="match status" value="1"/>
</dbReference>
<dbReference type="GO" id="GO:0009231">
    <property type="term" value="P:riboflavin biosynthetic process"/>
    <property type="evidence" value="ECO:0007669"/>
    <property type="project" value="UniProtKB-UniRule"/>
</dbReference>
<evidence type="ECO:0000256" key="11">
    <source>
        <dbReference type="HAMAP-Rule" id="MF_00179"/>
    </source>
</evidence>
<evidence type="ECO:0000256" key="7">
    <source>
        <dbReference type="ARBA" id="ARBA00022833"/>
    </source>
</evidence>
<reference evidence="13 14" key="1">
    <citation type="submission" date="2020-08" db="EMBL/GenBank/DDBJ databases">
        <title>A novel species.</title>
        <authorList>
            <person name="Gao J."/>
        </authorList>
    </citation>
    <scope>NUCLEOTIDE SEQUENCE [LARGE SCALE GENOMIC DNA]</scope>
    <source>
        <strain evidence="13 14">CRXT-G-22</strain>
    </source>
</reference>
<feature type="active site" description="Proton acceptor" evidence="11">
    <location>
        <position position="146"/>
    </location>
</feature>
<feature type="binding site" evidence="11">
    <location>
        <position position="174"/>
    </location>
    <ligand>
        <name>GTP</name>
        <dbReference type="ChEBI" id="CHEBI:37565"/>
    </ligand>
</feature>
<feature type="active site" description="Nucleophile" evidence="11">
    <location>
        <position position="148"/>
    </location>
</feature>
<dbReference type="Proteomes" id="UP000516052">
    <property type="component" value="Chromosome"/>
</dbReference>
<dbReference type="FunFam" id="3.40.50.10990:FF:000001">
    <property type="entry name" value="Riboflavin biosynthesis protein RibBA"/>
    <property type="match status" value="1"/>
</dbReference>
<feature type="binding site" evidence="11">
    <location>
        <position position="86"/>
    </location>
    <ligand>
        <name>Zn(2+)</name>
        <dbReference type="ChEBI" id="CHEBI:29105"/>
        <note>catalytic</note>
    </ligand>
</feature>
<feature type="binding site" evidence="11">
    <location>
        <position position="91"/>
    </location>
    <ligand>
        <name>GTP</name>
        <dbReference type="ChEBI" id="CHEBI:37565"/>
    </ligand>
</feature>
<keyword evidence="5 11" id="KW-0547">Nucleotide-binding</keyword>
<feature type="binding site" evidence="11">
    <location>
        <position position="169"/>
    </location>
    <ligand>
        <name>GTP</name>
        <dbReference type="ChEBI" id="CHEBI:37565"/>
    </ligand>
</feature>
<dbReference type="GO" id="GO:0008270">
    <property type="term" value="F:zinc ion binding"/>
    <property type="evidence" value="ECO:0007669"/>
    <property type="project" value="UniProtKB-UniRule"/>
</dbReference>
<sequence length="221" mass="24218">MLSTSDDKKPRPGASSLAGAAEIRARVEVPVRSSDGSWRTAEMISFTGLADGREHIAVVFPSASPVPLVRVHSECLTGDVFGSARCDCGPQLAEGVDQFAEKGGILLYLRQEGRGIGLYNKLDAYRLQDQGLDTFAANRELNFSDDMRDYGVAAQMLAALDVSRIRLRTNNPDKVKQLEEYGIAVEEVIPTGIHLNERNEHYLRVKAEWGGHTIKFAGESI</sequence>
<keyword evidence="7 11" id="KW-0862">Zinc</keyword>
<evidence type="ECO:0000313" key="13">
    <source>
        <dbReference type="EMBL" id="QNP68660.1"/>
    </source>
</evidence>
<feature type="binding site" evidence="11">
    <location>
        <position position="75"/>
    </location>
    <ligand>
        <name>Zn(2+)</name>
        <dbReference type="ChEBI" id="CHEBI:29105"/>
        <note>catalytic</note>
    </ligand>
</feature>
<feature type="binding site" evidence="11">
    <location>
        <begin position="112"/>
        <end position="114"/>
    </location>
    <ligand>
        <name>GTP</name>
        <dbReference type="ChEBI" id="CHEBI:37565"/>
    </ligand>
</feature>
<comment type="similarity">
    <text evidence="11">Belongs to the GTP cyclohydrolase II family.</text>
</comment>
<feature type="domain" description="GTP cyclohydrolase II" evidence="12">
    <location>
        <begin position="40"/>
        <end position="190"/>
    </location>
</feature>
<comment type="catalytic activity">
    <reaction evidence="10 11">
        <text>GTP + 4 H2O = 2,5-diamino-6-hydroxy-4-(5-phosphoribosylamino)-pyrimidine + formate + 2 phosphate + 3 H(+)</text>
        <dbReference type="Rhea" id="RHEA:23704"/>
        <dbReference type="ChEBI" id="CHEBI:15377"/>
        <dbReference type="ChEBI" id="CHEBI:15378"/>
        <dbReference type="ChEBI" id="CHEBI:15740"/>
        <dbReference type="ChEBI" id="CHEBI:37565"/>
        <dbReference type="ChEBI" id="CHEBI:43474"/>
        <dbReference type="ChEBI" id="CHEBI:58614"/>
        <dbReference type="EC" id="3.5.4.25"/>
    </reaction>
</comment>
<dbReference type="NCBIfam" id="NF001591">
    <property type="entry name" value="PRK00393.1"/>
    <property type="match status" value="1"/>
</dbReference>
<name>A0A7H0I794_9ACTN</name>
<dbReference type="KEGG" id="sroi:IAG44_03720"/>
<evidence type="ECO:0000256" key="1">
    <source>
        <dbReference type="ARBA" id="ARBA00004853"/>
    </source>
</evidence>
<evidence type="ECO:0000313" key="14">
    <source>
        <dbReference type="Proteomes" id="UP000516052"/>
    </source>
</evidence>
<dbReference type="GO" id="GO:0005525">
    <property type="term" value="F:GTP binding"/>
    <property type="evidence" value="ECO:0007669"/>
    <property type="project" value="UniProtKB-KW"/>
</dbReference>
<dbReference type="RefSeq" id="WP_187745699.1">
    <property type="nucleotide sequence ID" value="NZ_CP060828.1"/>
</dbReference>
<comment type="function">
    <text evidence="9 11">Catalyzes the conversion of GTP to 2,5-diamino-6-ribosylamino-4(3H)-pyrimidinone 5'-phosphate (DARP), formate and pyrophosphate.</text>
</comment>